<reference evidence="9" key="1">
    <citation type="journal article" date="2020" name="mSystems">
        <title>Genome- and Community-Level Interaction Insights into Carbon Utilization and Element Cycling Functions of Hydrothermarchaeota in Hydrothermal Sediment.</title>
        <authorList>
            <person name="Zhou Z."/>
            <person name="Liu Y."/>
            <person name="Xu W."/>
            <person name="Pan J."/>
            <person name="Luo Z.H."/>
            <person name="Li M."/>
        </authorList>
    </citation>
    <scope>NUCLEOTIDE SEQUENCE [LARGE SCALE GENOMIC DNA]</scope>
    <source>
        <strain evidence="9">SpSt-132</strain>
    </source>
</reference>
<evidence type="ECO:0000256" key="5">
    <source>
        <dbReference type="ARBA" id="ARBA00022692"/>
    </source>
</evidence>
<protein>
    <submittedName>
        <fullName evidence="9">TolC family protein</fullName>
    </submittedName>
</protein>
<comment type="similarity">
    <text evidence="2">Belongs to the outer membrane factor (OMF) (TC 1.B.17) family.</text>
</comment>
<evidence type="ECO:0000256" key="1">
    <source>
        <dbReference type="ARBA" id="ARBA00004442"/>
    </source>
</evidence>
<dbReference type="PANTHER" id="PTHR30026">
    <property type="entry name" value="OUTER MEMBRANE PROTEIN TOLC"/>
    <property type="match status" value="1"/>
</dbReference>
<dbReference type="InterPro" id="IPR051906">
    <property type="entry name" value="TolC-like"/>
</dbReference>
<dbReference type="GO" id="GO:0015288">
    <property type="term" value="F:porin activity"/>
    <property type="evidence" value="ECO:0007669"/>
    <property type="project" value="TreeGrafter"/>
</dbReference>
<organism evidence="9">
    <name type="scientific">Hydrogenobacter sp</name>
    <dbReference type="NCBI Taxonomy" id="2152829"/>
    <lineage>
        <taxon>Bacteria</taxon>
        <taxon>Pseudomonadati</taxon>
        <taxon>Aquificota</taxon>
        <taxon>Aquificia</taxon>
        <taxon>Aquificales</taxon>
        <taxon>Aquificaceae</taxon>
        <taxon>Hydrogenobacter</taxon>
    </lineage>
</organism>
<keyword evidence="4" id="KW-1134">Transmembrane beta strand</keyword>
<dbReference type="PANTHER" id="PTHR30026:SF20">
    <property type="entry name" value="OUTER MEMBRANE PROTEIN TOLC"/>
    <property type="match status" value="1"/>
</dbReference>
<evidence type="ECO:0000256" key="7">
    <source>
        <dbReference type="ARBA" id="ARBA00023237"/>
    </source>
</evidence>
<dbReference type="Pfam" id="PF02321">
    <property type="entry name" value="OEP"/>
    <property type="match status" value="1"/>
</dbReference>
<evidence type="ECO:0000313" key="9">
    <source>
        <dbReference type="EMBL" id="HEW46199.1"/>
    </source>
</evidence>
<keyword evidence="3" id="KW-0813">Transport</keyword>
<dbReference type="GO" id="GO:0015562">
    <property type="term" value="F:efflux transmembrane transporter activity"/>
    <property type="evidence" value="ECO:0007669"/>
    <property type="project" value="InterPro"/>
</dbReference>
<accession>A0A7C2VAJ0</accession>
<dbReference type="InterPro" id="IPR003423">
    <property type="entry name" value="OMP_efflux"/>
</dbReference>
<feature type="coiled-coil region" evidence="8">
    <location>
        <begin position="123"/>
        <end position="234"/>
    </location>
</feature>
<keyword evidence="7" id="KW-0998">Cell outer membrane</keyword>
<comment type="subcellular location">
    <subcellularLocation>
        <location evidence="1">Cell outer membrane</location>
    </subcellularLocation>
</comment>
<dbReference type="EMBL" id="DSFP01000051">
    <property type="protein sequence ID" value="HEW46199.1"/>
    <property type="molecule type" value="Genomic_DNA"/>
</dbReference>
<evidence type="ECO:0000256" key="2">
    <source>
        <dbReference type="ARBA" id="ARBA00007613"/>
    </source>
</evidence>
<name>A0A7C2VAJ0_9AQUI</name>
<sequence length="244" mass="28705">MKRELNVYISNLSWLTGKKLSHEHNFVEMPAKGKISVIQLSDNIKNSPEYKAQIKQVEAFEKRLKATNVSFFPDIIFYARYDLYGSSFESLGNSLENIRKTAFTTGVFLTMPLFDGGRIKWEKMKALYELERQKERLRATEEEKGMEIENLYLNYKEVQNNVNRYKNLLQHYKKIVQIAKKAYDLGERSMIELLEAEKDLLAIERDMKITENTLATLEKKIEIETEEVLEYARKYFGYDGACKY</sequence>
<gene>
    <name evidence="9" type="ORF">ENO47_05985</name>
</gene>
<dbReference type="SUPFAM" id="SSF56954">
    <property type="entry name" value="Outer membrane efflux proteins (OEP)"/>
    <property type="match status" value="1"/>
</dbReference>
<dbReference type="GO" id="GO:1990281">
    <property type="term" value="C:efflux pump complex"/>
    <property type="evidence" value="ECO:0007669"/>
    <property type="project" value="TreeGrafter"/>
</dbReference>
<comment type="caution">
    <text evidence="9">The sequence shown here is derived from an EMBL/GenBank/DDBJ whole genome shotgun (WGS) entry which is preliminary data.</text>
</comment>
<evidence type="ECO:0000256" key="6">
    <source>
        <dbReference type="ARBA" id="ARBA00023136"/>
    </source>
</evidence>
<dbReference type="AlphaFoldDB" id="A0A7C2VAJ0"/>
<dbReference type="GO" id="GO:0009279">
    <property type="term" value="C:cell outer membrane"/>
    <property type="evidence" value="ECO:0007669"/>
    <property type="project" value="UniProtKB-SubCell"/>
</dbReference>
<keyword evidence="5" id="KW-0812">Transmembrane</keyword>
<evidence type="ECO:0000256" key="8">
    <source>
        <dbReference type="SAM" id="Coils"/>
    </source>
</evidence>
<evidence type="ECO:0000256" key="4">
    <source>
        <dbReference type="ARBA" id="ARBA00022452"/>
    </source>
</evidence>
<keyword evidence="6" id="KW-0472">Membrane</keyword>
<dbReference type="Gene3D" id="1.20.1600.10">
    <property type="entry name" value="Outer membrane efflux proteins (OEP)"/>
    <property type="match status" value="1"/>
</dbReference>
<evidence type="ECO:0000256" key="3">
    <source>
        <dbReference type="ARBA" id="ARBA00022448"/>
    </source>
</evidence>
<proteinExistence type="inferred from homology"/>
<keyword evidence="8" id="KW-0175">Coiled coil</keyword>